<dbReference type="EMBL" id="CP109441">
    <property type="protein sequence ID" value="WUV46242.1"/>
    <property type="molecule type" value="Genomic_DNA"/>
</dbReference>
<keyword evidence="2" id="KW-1185">Reference proteome</keyword>
<dbReference type="Proteomes" id="UP001432062">
    <property type="component" value="Chromosome"/>
</dbReference>
<dbReference type="RefSeq" id="WP_329409835.1">
    <property type="nucleotide sequence ID" value="NZ_CP109441.1"/>
</dbReference>
<protein>
    <submittedName>
        <fullName evidence="1">Uncharacterized protein</fullName>
    </submittedName>
</protein>
<evidence type="ECO:0000313" key="1">
    <source>
        <dbReference type="EMBL" id="WUV46242.1"/>
    </source>
</evidence>
<name>A0ABZ1YSJ6_9NOCA</name>
<gene>
    <name evidence="1" type="ORF">OG563_45515</name>
</gene>
<sequence length="48" mass="4947">MAAPYSTPDTARLAPGVHTFDSDGIAQRYHVYGSGPVCLAHPGGPGIH</sequence>
<organism evidence="1 2">
    <name type="scientific">Nocardia vinacea</name>
    <dbReference type="NCBI Taxonomy" id="96468"/>
    <lineage>
        <taxon>Bacteria</taxon>
        <taxon>Bacillati</taxon>
        <taxon>Actinomycetota</taxon>
        <taxon>Actinomycetes</taxon>
        <taxon>Mycobacteriales</taxon>
        <taxon>Nocardiaceae</taxon>
        <taxon>Nocardia</taxon>
    </lineage>
</organism>
<reference evidence="1" key="1">
    <citation type="submission" date="2022-10" db="EMBL/GenBank/DDBJ databases">
        <title>The complete genomes of actinobacterial strains from the NBC collection.</title>
        <authorList>
            <person name="Joergensen T.S."/>
            <person name="Alvarez Arevalo M."/>
            <person name="Sterndorff E.B."/>
            <person name="Faurdal D."/>
            <person name="Vuksanovic O."/>
            <person name="Mourched A.-S."/>
            <person name="Charusanti P."/>
            <person name="Shaw S."/>
            <person name="Blin K."/>
            <person name="Weber T."/>
        </authorList>
    </citation>
    <scope>NUCLEOTIDE SEQUENCE</scope>
    <source>
        <strain evidence="1">NBC_01482</strain>
    </source>
</reference>
<accession>A0ABZ1YSJ6</accession>
<evidence type="ECO:0000313" key="2">
    <source>
        <dbReference type="Proteomes" id="UP001432062"/>
    </source>
</evidence>
<proteinExistence type="predicted"/>